<sequence length="54" mass="6021">MKINFTTETYEALINRANKEDKPAAALVSELITAILSKEENNEDNKTRKAIPGD</sequence>
<keyword evidence="2" id="KW-1185">Reference proteome</keyword>
<evidence type="ECO:0000313" key="1">
    <source>
        <dbReference type="EMBL" id="MCS2159609.1"/>
    </source>
</evidence>
<dbReference type="EMBL" id="JALIGE010000059">
    <property type="protein sequence ID" value="MCS2159609.1"/>
    <property type="molecule type" value="Genomic_DNA"/>
</dbReference>
<evidence type="ECO:0008006" key="3">
    <source>
        <dbReference type="Google" id="ProtNLM"/>
    </source>
</evidence>
<name>A0ABT2DVE8_9ENTR</name>
<reference evidence="1 2" key="1">
    <citation type="submission" date="2022-04" db="EMBL/GenBank/DDBJ databases">
        <title>Proposal of a three novel species of Scandinavium, Scandinavium hiltneri, Scandinavium manionii, Scandinavium tedordense.</title>
        <authorList>
            <person name="Maddock D.W."/>
            <person name="Brady C.L."/>
            <person name="Denman S."/>
            <person name="Arnold D."/>
        </authorList>
    </citation>
    <scope>NUCLEOTIDE SEQUENCE [LARGE SCALE GENOMIC DNA]</scope>
    <source>
        <strain evidence="1 2">H11S7</strain>
    </source>
</reference>
<comment type="caution">
    <text evidence="1">The sequence shown here is derived from an EMBL/GenBank/DDBJ whole genome shotgun (WGS) entry which is preliminary data.</text>
</comment>
<evidence type="ECO:0000313" key="2">
    <source>
        <dbReference type="Proteomes" id="UP001205357"/>
    </source>
</evidence>
<dbReference type="Proteomes" id="UP001205357">
    <property type="component" value="Unassembled WGS sequence"/>
</dbReference>
<dbReference type="RefSeq" id="WP_045619843.1">
    <property type="nucleotide sequence ID" value="NZ_JALIGE010000059.1"/>
</dbReference>
<accession>A0ABT2DVE8</accession>
<gene>
    <name evidence="1" type="ORF">MUU47_00315</name>
</gene>
<protein>
    <recommendedName>
        <fullName evidence="3">CopG-like ribbon-helix-helix domain-containing protein</fullName>
    </recommendedName>
</protein>
<organism evidence="1 2">
    <name type="scientific">Scandinavium hiltneri</name>
    <dbReference type="NCBI Taxonomy" id="2926519"/>
    <lineage>
        <taxon>Bacteria</taxon>
        <taxon>Pseudomonadati</taxon>
        <taxon>Pseudomonadota</taxon>
        <taxon>Gammaproteobacteria</taxon>
        <taxon>Enterobacterales</taxon>
        <taxon>Enterobacteriaceae</taxon>
        <taxon>Scandinavium</taxon>
    </lineage>
</organism>
<proteinExistence type="predicted"/>